<accession>W7LJY7</accession>
<keyword evidence="2" id="KW-1185">Reference proteome</keyword>
<dbReference type="STRING" id="334819.W7LJY7"/>
<dbReference type="VEuPathDB" id="FungiDB:FVEG_14578"/>
<dbReference type="GeneID" id="30071454"/>
<name>W7LJY7_GIBM7</name>
<proteinExistence type="predicted"/>
<gene>
    <name evidence="1" type="ORF">FVEG_14578</name>
</gene>
<dbReference type="EMBL" id="DS022242">
    <property type="protein sequence ID" value="EWG35865.1"/>
    <property type="molecule type" value="Genomic_DNA"/>
</dbReference>
<dbReference type="EMBL" id="CM000578">
    <property type="protein sequence ID" value="EWG35865.1"/>
    <property type="molecule type" value="Genomic_DNA"/>
</dbReference>
<evidence type="ECO:0000313" key="1">
    <source>
        <dbReference type="EMBL" id="EWG35865.1"/>
    </source>
</evidence>
<protein>
    <submittedName>
        <fullName evidence="1">Uncharacterized protein</fullName>
    </submittedName>
</protein>
<dbReference type="Proteomes" id="UP000009096">
    <property type="component" value="Chromosome 1"/>
</dbReference>
<organism evidence="1 2">
    <name type="scientific">Gibberella moniliformis (strain M3125 / FGSC 7600)</name>
    <name type="common">Maize ear and stalk rot fungus</name>
    <name type="synonym">Fusarium verticillioides</name>
    <dbReference type="NCBI Taxonomy" id="334819"/>
    <lineage>
        <taxon>Eukaryota</taxon>
        <taxon>Fungi</taxon>
        <taxon>Dikarya</taxon>
        <taxon>Ascomycota</taxon>
        <taxon>Pezizomycotina</taxon>
        <taxon>Sordariomycetes</taxon>
        <taxon>Hypocreomycetidae</taxon>
        <taxon>Hypocreales</taxon>
        <taxon>Nectriaceae</taxon>
        <taxon>Fusarium</taxon>
        <taxon>Fusarium fujikuroi species complex</taxon>
    </lineage>
</organism>
<reference evidence="1 2" key="1">
    <citation type="journal article" date="2010" name="Nature">
        <title>Comparative genomics reveals mobile pathogenicity chromosomes in Fusarium.</title>
        <authorList>
            <person name="Ma L.J."/>
            <person name="van der Does H.C."/>
            <person name="Borkovich K.A."/>
            <person name="Coleman J.J."/>
            <person name="Daboussi M.J."/>
            <person name="Di Pietro A."/>
            <person name="Dufresne M."/>
            <person name="Freitag M."/>
            <person name="Grabherr M."/>
            <person name="Henrissat B."/>
            <person name="Houterman P.M."/>
            <person name="Kang S."/>
            <person name="Shim W.B."/>
            <person name="Woloshuk C."/>
            <person name="Xie X."/>
            <person name="Xu J.R."/>
            <person name="Antoniw J."/>
            <person name="Baker S.E."/>
            <person name="Bluhm B.H."/>
            <person name="Breakspear A."/>
            <person name="Brown D.W."/>
            <person name="Butchko R.A."/>
            <person name="Chapman S."/>
            <person name="Coulson R."/>
            <person name="Coutinho P.M."/>
            <person name="Danchin E.G."/>
            <person name="Diener A."/>
            <person name="Gale L.R."/>
            <person name="Gardiner D.M."/>
            <person name="Goff S."/>
            <person name="Hammond-Kosack K.E."/>
            <person name="Hilburn K."/>
            <person name="Hua-Van A."/>
            <person name="Jonkers W."/>
            <person name="Kazan K."/>
            <person name="Kodira C.D."/>
            <person name="Koehrsen M."/>
            <person name="Kumar L."/>
            <person name="Lee Y.H."/>
            <person name="Li L."/>
            <person name="Manners J.M."/>
            <person name="Miranda-Saavedra D."/>
            <person name="Mukherjee M."/>
            <person name="Park G."/>
            <person name="Park J."/>
            <person name="Park S.Y."/>
            <person name="Proctor R.H."/>
            <person name="Regev A."/>
            <person name="Ruiz-Roldan M.C."/>
            <person name="Sain D."/>
            <person name="Sakthikumar S."/>
            <person name="Sykes S."/>
            <person name="Schwartz D.C."/>
            <person name="Turgeon B.G."/>
            <person name="Wapinski I."/>
            <person name="Yoder O."/>
            <person name="Young S."/>
            <person name="Zeng Q."/>
            <person name="Zhou S."/>
            <person name="Galagan J."/>
            <person name="Cuomo C.A."/>
            <person name="Kistler H.C."/>
            <person name="Rep M."/>
        </authorList>
    </citation>
    <scope>NUCLEOTIDE SEQUENCE [LARGE SCALE GENOMIC DNA]</scope>
    <source>
        <strain evidence="2">M3125 / FGSC 7600</strain>
    </source>
</reference>
<sequence length="131" mass="15239">MFKGIDHLYRLNVPGDLLESRFDDWQDWTVQDIKDATEIYLGTAGVENDIDLIAKEAVRIRRARAQTERWEAFAINMHYTCSLCIRQTPVTFEDRPGLRAHLGESHADRDMSDQEVENFFNGCRKYRGRSG</sequence>
<dbReference type="KEGG" id="fvr:FVEG_14578"/>
<dbReference type="AlphaFoldDB" id="W7LJY7"/>
<dbReference type="RefSeq" id="XP_018742056.1">
    <property type="nucleotide sequence ID" value="XM_018903512.1"/>
</dbReference>
<evidence type="ECO:0000313" key="2">
    <source>
        <dbReference type="Proteomes" id="UP000009096"/>
    </source>
</evidence>